<sequence length="327" mass="34577">MAERSLALRERLLMEAVAVLYVVVAAQCHGWDYLFFPGLAALSHDVLTRPWGKWASQPGRLIVTPALAAVVGTSITRELRFGVPAILVVVCVCVLLLALLKSNIAPAIAAGALPLFLGIKSWLYPASIALSLAVLVLILVPWQRHCRRKYAATGVALAANIDDILETLPTGNLWVLPYFAFLTAMAFGATASGLRLVLFPPLIVIAYEMFAHPTTCPWAGKPLALPAACFLTSVAGWVAVSLFGSGGTAAACAMVAGIVVLRLLKLHLPPALAIGLLPLVIGLPSIQYPLSVAIGAGALTLAYQLYQRWVLGHGGAGRNVPNKLRSV</sequence>
<protein>
    <recommendedName>
        <fullName evidence="4">HPP family protein</fullName>
    </recommendedName>
</protein>
<accession>A0ABX3STC9</accession>
<feature type="transmembrane region" description="Helical" evidence="1">
    <location>
        <begin position="81"/>
        <end position="100"/>
    </location>
</feature>
<proteinExistence type="predicted"/>
<keyword evidence="1" id="KW-0472">Membrane</keyword>
<dbReference type="RefSeq" id="WP_071508920.1">
    <property type="nucleotide sequence ID" value="NZ_CP060015.1"/>
</dbReference>
<name>A0ABX3STC9_MYCMA</name>
<feature type="transmembrane region" description="Helical" evidence="1">
    <location>
        <begin position="178"/>
        <end position="211"/>
    </location>
</feature>
<feature type="transmembrane region" description="Helical" evidence="1">
    <location>
        <begin position="276"/>
        <end position="303"/>
    </location>
</feature>
<comment type="caution">
    <text evidence="2">The sequence shown here is derived from an EMBL/GenBank/DDBJ whole genome shotgun (WGS) entry which is preliminary data.</text>
</comment>
<keyword evidence="1" id="KW-1133">Transmembrane helix</keyword>
<feature type="transmembrane region" description="Helical" evidence="1">
    <location>
        <begin position="121"/>
        <end position="142"/>
    </location>
</feature>
<keyword evidence="1" id="KW-0812">Transmembrane</keyword>
<reference evidence="2 3" key="1">
    <citation type="submission" date="2017-02" db="EMBL/GenBank/DDBJ databases">
        <title>The new phylogeny of genus Mycobacterium.</title>
        <authorList>
            <person name="Tortoli E."/>
            <person name="Trovato A."/>
            <person name="Cirillo D.M."/>
        </authorList>
    </citation>
    <scope>NUCLEOTIDE SEQUENCE [LARGE SCALE GENOMIC DNA]</scope>
    <source>
        <strain evidence="2 3">IP1130001</strain>
    </source>
</reference>
<gene>
    <name evidence="2" type="ORF">BST29_12715</name>
</gene>
<evidence type="ECO:0000313" key="3">
    <source>
        <dbReference type="Proteomes" id="UP000243140"/>
    </source>
</evidence>
<dbReference type="EMBL" id="MVHV01000011">
    <property type="protein sequence ID" value="ORA82058.1"/>
    <property type="molecule type" value="Genomic_DNA"/>
</dbReference>
<evidence type="ECO:0000313" key="2">
    <source>
        <dbReference type="EMBL" id="ORA82058.1"/>
    </source>
</evidence>
<feature type="transmembrane region" description="Helical" evidence="1">
    <location>
        <begin position="223"/>
        <end position="240"/>
    </location>
</feature>
<dbReference type="Proteomes" id="UP000243140">
    <property type="component" value="Unassembled WGS sequence"/>
</dbReference>
<feature type="transmembrane region" description="Helical" evidence="1">
    <location>
        <begin position="246"/>
        <end position="264"/>
    </location>
</feature>
<evidence type="ECO:0000256" key="1">
    <source>
        <dbReference type="SAM" id="Phobius"/>
    </source>
</evidence>
<keyword evidence="3" id="KW-1185">Reference proteome</keyword>
<evidence type="ECO:0008006" key="4">
    <source>
        <dbReference type="Google" id="ProtNLM"/>
    </source>
</evidence>
<feature type="transmembrane region" description="Helical" evidence="1">
    <location>
        <begin position="12"/>
        <end position="36"/>
    </location>
</feature>
<organism evidence="2 3">
    <name type="scientific">Mycobacterium malmoense</name>
    <dbReference type="NCBI Taxonomy" id="1780"/>
    <lineage>
        <taxon>Bacteria</taxon>
        <taxon>Bacillati</taxon>
        <taxon>Actinomycetota</taxon>
        <taxon>Actinomycetes</taxon>
        <taxon>Mycobacteriales</taxon>
        <taxon>Mycobacteriaceae</taxon>
        <taxon>Mycobacterium</taxon>
    </lineage>
</organism>